<feature type="transmembrane region" description="Helical" evidence="10">
    <location>
        <begin position="494"/>
        <end position="512"/>
    </location>
</feature>
<dbReference type="GO" id="GO:0030428">
    <property type="term" value="C:cell septum"/>
    <property type="evidence" value="ECO:0007669"/>
    <property type="project" value="TreeGrafter"/>
</dbReference>
<organism evidence="13 14">
    <name type="scientific">Gigaspora rosea</name>
    <dbReference type="NCBI Taxonomy" id="44941"/>
    <lineage>
        <taxon>Eukaryota</taxon>
        <taxon>Fungi</taxon>
        <taxon>Fungi incertae sedis</taxon>
        <taxon>Mucoromycota</taxon>
        <taxon>Glomeromycotina</taxon>
        <taxon>Glomeromycetes</taxon>
        <taxon>Diversisporales</taxon>
        <taxon>Gigasporaceae</taxon>
        <taxon>Gigaspora</taxon>
    </lineage>
</organism>
<dbReference type="InterPro" id="IPR004835">
    <property type="entry name" value="Chitin_synth"/>
</dbReference>
<dbReference type="STRING" id="44941.A0A397UGV7"/>
<feature type="transmembrane region" description="Helical" evidence="10">
    <location>
        <begin position="597"/>
        <end position="622"/>
    </location>
</feature>
<sequence>MQNHQSIHIPEGGNFLPLEQQGIQTPFTQENQLLQPPNEDFNDSSVSRHKEPEGSTQHWGKAPCKQTRRYIKRRVAINDKHMVLERPIPKDLLESIANKDSREFTHLRYTACTCFPDDFKWEGYSLRHAEVAPPGSIELFIVLTMYNEDKYMLSRTFHGVVKNIAYLCSRKESKVWGEEGWKKIVVCIVADGRDLVDQSSLAYLTVTGVYQEGIMVDRVENEDVRLHIFEYTTQISIDRDMKFKSFGKDPEVVPIQVIFCLKEEKTFTRFISLRWFFNAFCPILEPNICVLIDVGAEPGPKSIYKLWKVFDIDARVAGAFGELIIMNGKNWMNLLNPVVAAQNFEYKMDSILVKPFESVFGYTSALPGALSAYRYIALLNNKGEMKGPLESYLNLEDRYESIFSANRYLADDRILGFELVTKRNNSWLLRYIKSSQAEIDVPENVIDLMAQRRRWINGSFFSGLNEIMYFYYISRSGHFIGRKIFLYIRMIYQAYNLVFSWFAIGNFYLTFHKLSQDLTAHLALWSPEVGKGIFITSQYICSSLIILQFILASGLGDRHSSSQSFINDTTFMYIILPLASTYGLYLTASLIMFDSWHMFICILQYIIMLPLYVIILNTYAFCNVHDVRIYNWGWSKTVSPTYRYDEVLIPQANEVYQLAIQAIKQKPVDEPKIRSPEQKKEDLRKSFQAKILILWGFSNILLIAIVTNFRLITDYYIGFIFLSVTGFAALKLLGAILYLIELYFINLLSKL</sequence>
<dbReference type="OrthoDB" id="26569at2759"/>
<comment type="similarity">
    <text evidence="10">Belongs to the chitin synthase family.</text>
</comment>
<dbReference type="AlphaFoldDB" id="A0A397UGV7"/>
<comment type="subcellular location">
    <subcellularLocation>
        <location evidence="1 10">Cell membrane</location>
        <topology evidence="1 10">Multi-pass membrane protein</topology>
    </subcellularLocation>
</comment>
<dbReference type="GO" id="GO:0004100">
    <property type="term" value="F:chitin synthase activity"/>
    <property type="evidence" value="ECO:0007669"/>
    <property type="project" value="UniProtKB-UniRule"/>
</dbReference>
<evidence type="ECO:0000256" key="2">
    <source>
        <dbReference type="ARBA" id="ARBA00012543"/>
    </source>
</evidence>
<keyword evidence="6 10" id="KW-0812">Transmembrane</keyword>
<evidence type="ECO:0000256" key="7">
    <source>
        <dbReference type="ARBA" id="ARBA00022989"/>
    </source>
</evidence>
<evidence type="ECO:0000256" key="6">
    <source>
        <dbReference type="ARBA" id="ARBA00022692"/>
    </source>
</evidence>
<dbReference type="GO" id="GO:0005886">
    <property type="term" value="C:plasma membrane"/>
    <property type="evidence" value="ECO:0007669"/>
    <property type="project" value="UniProtKB-SubCell"/>
</dbReference>
<feature type="transmembrane region" description="Helical" evidence="10">
    <location>
        <begin position="532"/>
        <end position="551"/>
    </location>
</feature>
<dbReference type="GO" id="GO:0006031">
    <property type="term" value="P:chitin biosynthetic process"/>
    <property type="evidence" value="ECO:0007669"/>
    <property type="project" value="UniProtKB-UniRule"/>
</dbReference>
<proteinExistence type="inferred from homology"/>
<dbReference type="Proteomes" id="UP000266673">
    <property type="component" value="Unassembled WGS sequence"/>
</dbReference>
<evidence type="ECO:0000256" key="9">
    <source>
        <dbReference type="ARBA" id="ARBA00023316"/>
    </source>
</evidence>
<keyword evidence="9 10" id="KW-0961">Cell wall biogenesis/degradation</keyword>
<comment type="function">
    <text evidence="10">Polymerizes chitin, a structural polymer of the cell wall and septum, by transferring the sugar moiety of UDP-GlcNAc to the non-reducing end of the growing chitin polymer.</text>
</comment>
<protein>
    <recommendedName>
        <fullName evidence="2 10">Chitin synthase</fullName>
        <ecNumber evidence="2 10">2.4.1.16</ecNumber>
    </recommendedName>
</protein>
<comment type="caution">
    <text evidence="13">The sequence shown here is derived from an EMBL/GenBank/DDBJ whole genome shotgun (WGS) entry which is preliminary data.</text>
</comment>
<evidence type="ECO:0000313" key="13">
    <source>
        <dbReference type="EMBL" id="RIB06386.1"/>
    </source>
</evidence>
<dbReference type="InterPro" id="IPR013616">
    <property type="entry name" value="Chitin_synth_N"/>
</dbReference>
<evidence type="ECO:0000256" key="4">
    <source>
        <dbReference type="ARBA" id="ARBA00022676"/>
    </source>
</evidence>
<evidence type="ECO:0000256" key="5">
    <source>
        <dbReference type="ARBA" id="ARBA00022679"/>
    </source>
</evidence>
<keyword evidence="14" id="KW-1185">Reference proteome</keyword>
<keyword evidence="3 10" id="KW-1003">Cell membrane</keyword>
<keyword evidence="7 10" id="KW-1133">Transmembrane helix</keyword>
<dbReference type="EC" id="2.4.1.16" evidence="2 10"/>
<keyword evidence="8 10" id="KW-0472">Membrane</keyword>
<gene>
    <name evidence="13" type="ORF">C2G38_2253241</name>
</gene>
<keyword evidence="5 10" id="KW-0808">Transferase</keyword>
<accession>A0A397UGV7</accession>
<evidence type="ECO:0000256" key="1">
    <source>
        <dbReference type="ARBA" id="ARBA00004651"/>
    </source>
</evidence>
<dbReference type="PANTHER" id="PTHR22914:SF9">
    <property type="entry name" value="CHITIN SYNTHASE 1"/>
    <property type="match status" value="1"/>
</dbReference>
<comment type="catalytic activity">
    <reaction evidence="10">
        <text>[(1-&gt;4)-N-acetyl-beta-D-glucosaminyl](n) + UDP-N-acetyl-alpha-D-glucosamine = [(1-&gt;4)-N-acetyl-beta-D-glucosaminyl](n+1) + UDP + H(+)</text>
        <dbReference type="Rhea" id="RHEA:16637"/>
        <dbReference type="Rhea" id="RHEA-COMP:9593"/>
        <dbReference type="Rhea" id="RHEA-COMP:9595"/>
        <dbReference type="ChEBI" id="CHEBI:15378"/>
        <dbReference type="ChEBI" id="CHEBI:17029"/>
        <dbReference type="ChEBI" id="CHEBI:57705"/>
        <dbReference type="ChEBI" id="CHEBI:58223"/>
        <dbReference type="EC" id="2.4.1.16"/>
    </reaction>
</comment>
<feature type="transmembrane region" description="Helical" evidence="10">
    <location>
        <begin position="571"/>
        <end position="591"/>
    </location>
</feature>
<evidence type="ECO:0000313" key="14">
    <source>
        <dbReference type="Proteomes" id="UP000266673"/>
    </source>
</evidence>
<dbReference type="Pfam" id="PF08407">
    <property type="entry name" value="Chitin_synth_1N"/>
    <property type="match status" value="1"/>
</dbReference>
<keyword evidence="4 10" id="KW-0328">Glycosyltransferase</keyword>
<reference evidence="13 14" key="1">
    <citation type="submission" date="2018-06" db="EMBL/GenBank/DDBJ databases">
        <title>Comparative genomics reveals the genomic features of Rhizophagus irregularis, R. cerebriforme, R. diaphanum and Gigaspora rosea, and their symbiotic lifestyle signature.</title>
        <authorList>
            <person name="Morin E."/>
            <person name="San Clemente H."/>
            <person name="Chen E.C.H."/>
            <person name="De La Providencia I."/>
            <person name="Hainaut M."/>
            <person name="Kuo A."/>
            <person name="Kohler A."/>
            <person name="Murat C."/>
            <person name="Tang N."/>
            <person name="Roy S."/>
            <person name="Loubradou J."/>
            <person name="Henrissat B."/>
            <person name="Grigoriev I.V."/>
            <person name="Corradi N."/>
            <person name="Roux C."/>
            <person name="Martin F.M."/>
        </authorList>
    </citation>
    <scope>NUCLEOTIDE SEQUENCE [LARGE SCALE GENOMIC DNA]</scope>
    <source>
        <strain evidence="13 14">DAOM 194757</strain>
    </source>
</reference>
<evidence type="ECO:0000256" key="10">
    <source>
        <dbReference type="RuleBase" id="RU366040"/>
    </source>
</evidence>
<evidence type="ECO:0000259" key="12">
    <source>
        <dbReference type="Pfam" id="PF08407"/>
    </source>
</evidence>
<feature type="transmembrane region" description="Helical" evidence="10">
    <location>
        <begin position="715"/>
        <end position="740"/>
    </location>
</feature>
<dbReference type="PANTHER" id="PTHR22914">
    <property type="entry name" value="CHITIN SYNTHASE"/>
    <property type="match status" value="1"/>
</dbReference>
<evidence type="ECO:0000256" key="11">
    <source>
        <dbReference type="SAM" id="MobiDB-lite"/>
    </source>
</evidence>
<feature type="region of interest" description="Disordered" evidence="11">
    <location>
        <begin position="32"/>
        <end position="63"/>
    </location>
</feature>
<feature type="domain" description="Chitin synthase N-terminal" evidence="12">
    <location>
        <begin position="72"/>
        <end position="130"/>
    </location>
</feature>
<evidence type="ECO:0000256" key="8">
    <source>
        <dbReference type="ARBA" id="ARBA00023136"/>
    </source>
</evidence>
<dbReference type="EMBL" id="QKWP01001825">
    <property type="protein sequence ID" value="RIB06386.1"/>
    <property type="molecule type" value="Genomic_DNA"/>
</dbReference>
<dbReference type="GO" id="GO:0071555">
    <property type="term" value="P:cell wall organization"/>
    <property type="evidence" value="ECO:0007669"/>
    <property type="project" value="UniProtKB-KW"/>
</dbReference>
<evidence type="ECO:0000256" key="3">
    <source>
        <dbReference type="ARBA" id="ARBA00022475"/>
    </source>
</evidence>
<dbReference type="Pfam" id="PF01644">
    <property type="entry name" value="Chitin_synth_1"/>
    <property type="match status" value="1"/>
</dbReference>
<name>A0A397UGV7_9GLOM</name>
<feature type="transmembrane region" description="Helical" evidence="10">
    <location>
        <begin position="689"/>
        <end position="709"/>
    </location>
</feature>